<reference evidence="2 3" key="1">
    <citation type="submission" date="2018-11" db="EMBL/GenBank/DDBJ databases">
        <authorList>
            <consortium name="Pathogen Informatics"/>
        </authorList>
    </citation>
    <scope>NUCLEOTIDE SEQUENCE [LARGE SCALE GENOMIC DNA]</scope>
    <source>
        <strain evidence="2 3">Zambia</strain>
    </source>
</reference>
<gene>
    <name evidence="2" type="ORF">SMRZ_LOCUS23266</name>
</gene>
<sequence length="41" mass="4858">MWCSSCLIPISRLLQNLLLLIFTSWDHCPSTNLINHNWFIL</sequence>
<dbReference type="Proteomes" id="UP000277204">
    <property type="component" value="Unassembled WGS sequence"/>
</dbReference>
<feature type="chain" id="PRO_5018124707" evidence="1">
    <location>
        <begin position="16"/>
        <end position="41"/>
    </location>
</feature>
<name>A0A3P8EIK1_9TREM</name>
<organism evidence="2 3">
    <name type="scientific">Schistosoma margrebowiei</name>
    <dbReference type="NCBI Taxonomy" id="48269"/>
    <lineage>
        <taxon>Eukaryota</taxon>
        <taxon>Metazoa</taxon>
        <taxon>Spiralia</taxon>
        <taxon>Lophotrochozoa</taxon>
        <taxon>Platyhelminthes</taxon>
        <taxon>Trematoda</taxon>
        <taxon>Digenea</taxon>
        <taxon>Strigeidida</taxon>
        <taxon>Schistosomatoidea</taxon>
        <taxon>Schistosomatidae</taxon>
        <taxon>Schistosoma</taxon>
    </lineage>
</organism>
<evidence type="ECO:0000313" key="2">
    <source>
        <dbReference type="EMBL" id="VDP46518.1"/>
    </source>
</evidence>
<evidence type="ECO:0000313" key="3">
    <source>
        <dbReference type="Proteomes" id="UP000277204"/>
    </source>
</evidence>
<proteinExistence type="predicted"/>
<feature type="signal peptide" evidence="1">
    <location>
        <begin position="1"/>
        <end position="15"/>
    </location>
</feature>
<accession>A0A3P8EIK1</accession>
<keyword evidence="3" id="KW-1185">Reference proteome</keyword>
<keyword evidence="1" id="KW-0732">Signal</keyword>
<dbReference type="EMBL" id="UZAI01019609">
    <property type="protein sequence ID" value="VDP46518.1"/>
    <property type="molecule type" value="Genomic_DNA"/>
</dbReference>
<protein>
    <submittedName>
        <fullName evidence="2">Uncharacterized protein</fullName>
    </submittedName>
</protein>
<dbReference type="AlphaFoldDB" id="A0A3P8EIK1"/>
<evidence type="ECO:0000256" key="1">
    <source>
        <dbReference type="SAM" id="SignalP"/>
    </source>
</evidence>